<evidence type="ECO:0000256" key="8">
    <source>
        <dbReference type="ARBA" id="ARBA00023242"/>
    </source>
</evidence>
<evidence type="ECO:0000256" key="5">
    <source>
        <dbReference type="ARBA" id="ARBA00022603"/>
    </source>
</evidence>
<dbReference type="PANTHER" id="PTHR14614:SF39">
    <property type="entry name" value="HISTIDINE PROTEIN METHYLTRANSFERASE 1 HOMOLOG"/>
    <property type="match status" value="1"/>
</dbReference>
<dbReference type="PANTHER" id="PTHR14614">
    <property type="entry name" value="HEPATOCELLULAR CARCINOMA-ASSOCIATED ANTIGEN"/>
    <property type="match status" value="1"/>
</dbReference>
<gene>
    <name evidence="10" type="ORF">g.20297</name>
</gene>
<dbReference type="Pfam" id="PF10294">
    <property type="entry name" value="Methyltransf_16"/>
    <property type="match status" value="1"/>
</dbReference>
<comment type="similarity">
    <text evidence="9">Belongs to the methyltransferase superfamily. METTL18 family.</text>
</comment>
<keyword evidence="6" id="KW-0808">Transferase</keyword>
<evidence type="ECO:0000256" key="6">
    <source>
        <dbReference type="ARBA" id="ARBA00022679"/>
    </source>
</evidence>
<reference evidence="10" key="1">
    <citation type="submission" date="2015-11" db="EMBL/GenBank/DDBJ databases">
        <title>De novo transcriptome assembly of four potential Pierce s Disease insect vectors from Arizona vineyards.</title>
        <authorList>
            <person name="Tassone E.E."/>
        </authorList>
    </citation>
    <scope>NUCLEOTIDE SEQUENCE</scope>
</reference>
<dbReference type="GO" id="GO:0032259">
    <property type="term" value="P:methylation"/>
    <property type="evidence" value="ECO:0007669"/>
    <property type="project" value="UniProtKB-KW"/>
</dbReference>
<dbReference type="AlphaFoldDB" id="A0A1B6IAA4"/>
<keyword evidence="5" id="KW-0489">Methyltransferase</keyword>
<protein>
    <recommendedName>
        <fullName evidence="3">protein-histidine N-methyltransferase</fullName>
        <ecNumber evidence="3">2.1.1.85</ecNumber>
    </recommendedName>
</protein>
<accession>A0A1B6IAA4</accession>
<evidence type="ECO:0000256" key="4">
    <source>
        <dbReference type="ARBA" id="ARBA00022490"/>
    </source>
</evidence>
<proteinExistence type="inferred from homology"/>
<dbReference type="InterPro" id="IPR019410">
    <property type="entry name" value="Methyltransf_16"/>
</dbReference>
<dbReference type="CDD" id="cd02440">
    <property type="entry name" value="AdoMet_MTases"/>
    <property type="match status" value="1"/>
</dbReference>
<evidence type="ECO:0000256" key="7">
    <source>
        <dbReference type="ARBA" id="ARBA00022691"/>
    </source>
</evidence>
<keyword evidence="7" id="KW-0949">S-adenosyl-L-methionine</keyword>
<dbReference type="EC" id="2.1.1.85" evidence="3"/>
<dbReference type="EMBL" id="GECU01023841">
    <property type="protein sequence ID" value="JAS83865.1"/>
    <property type="molecule type" value="Transcribed_RNA"/>
</dbReference>
<dbReference type="InterPro" id="IPR029063">
    <property type="entry name" value="SAM-dependent_MTases_sf"/>
</dbReference>
<keyword evidence="4" id="KW-0963">Cytoplasm</keyword>
<sequence length="284" mass="32092">MFKFGFVSDQTQEKEGSLSGDGALRNLDWLPSKEILICDEKTVYNKQHDQNDVDVASVRLEKITYIKPTSIIKRVKDEKLEIDENISTAEENHSDLIPSLYEGGLKVWECTYDIANYLERSQVSCASVLDLGCGVGLLGILALKLGADQVYFQDYNADVLKYATIPNLQLNAEPNQLSRCRFFSGDWESFAKLVDFTCDLIVSSETIYNPDNYLKLHDTIQRLLKPSGTALVGAKSYYFGVGGSTRQFEKLVKERDIFDLEVVWRCSQGVQREILKLTVKDKAT</sequence>
<keyword evidence="8" id="KW-0539">Nucleus</keyword>
<evidence type="ECO:0000256" key="2">
    <source>
        <dbReference type="ARBA" id="ARBA00004496"/>
    </source>
</evidence>
<dbReference type="SUPFAM" id="SSF53335">
    <property type="entry name" value="S-adenosyl-L-methionine-dependent methyltransferases"/>
    <property type="match status" value="1"/>
</dbReference>
<evidence type="ECO:0000256" key="1">
    <source>
        <dbReference type="ARBA" id="ARBA00004123"/>
    </source>
</evidence>
<name>A0A1B6IAA4_9HEMI</name>
<evidence type="ECO:0000256" key="3">
    <source>
        <dbReference type="ARBA" id="ARBA00012533"/>
    </source>
</evidence>
<dbReference type="GO" id="GO:0018064">
    <property type="term" value="F:protein-L-histidine N-tele-methyltransferase activity"/>
    <property type="evidence" value="ECO:0007669"/>
    <property type="project" value="UniProtKB-EC"/>
</dbReference>
<dbReference type="GO" id="GO:0005737">
    <property type="term" value="C:cytoplasm"/>
    <property type="evidence" value="ECO:0007669"/>
    <property type="project" value="UniProtKB-SubCell"/>
</dbReference>
<evidence type="ECO:0000313" key="10">
    <source>
        <dbReference type="EMBL" id="JAS83865.1"/>
    </source>
</evidence>
<evidence type="ECO:0000256" key="9">
    <source>
        <dbReference type="ARBA" id="ARBA00038126"/>
    </source>
</evidence>
<organism evidence="10">
    <name type="scientific">Homalodisca liturata</name>
    <dbReference type="NCBI Taxonomy" id="320908"/>
    <lineage>
        <taxon>Eukaryota</taxon>
        <taxon>Metazoa</taxon>
        <taxon>Ecdysozoa</taxon>
        <taxon>Arthropoda</taxon>
        <taxon>Hexapoda</taxon>
        <taxon>Insecta</taxon>
        <taxon>Pterygota</taxon>
        <taxon>Neoptera</taxon>
        <taxon>Paraneoptera</taxon>
        <taxon>Hemiptera</taxon>
        <taxon>Auchenorrhyncha</taxon>
        <taxon>Membracoidea</taxon>
        <taxon>Cicadellidae</taxon>
        <taxon>Cicadellinae</taxon>
        <taxon>Proconiini</taxon>
        <taxon>Homalodisca</taxon>
    </lineage>
</organism>
<dbReference type="GO" id="GO:0005634">
    <property type="term" value="C:nucleus"/>
    <property type="evidence" value="ECO:0007669"/>
    <property type="project" value="UniProtKB-SubCell"/>
</dbReference>
<comment type="subcellular location">
    <subcellularLocation>
        <location evidence="2">Cytoplasm</location>
    </subcellularLocation>
    <subcellularLocation>
        <location evidence="1">Nucleus</location>
    </subcellularLocation>
</comment>
<dbReference type="Gene3D" id="3.40.50.150">
    <property type="entry name" value="Vaccinia Virus protein VP39"/>
    <property type="match status" value="1"/>
</dbReference>